<dbReference type="NCBIfam" id="TIGR01925">
    <property type="entry name" value="spIIAB"/>
    <property type="match status" value="1"/>
</dbReference>
<feature type="domain" description="Histidine kinase/HSP90-like ATPase" evidence="7">
    <location>
        <begin position="35"/>
        <end position="138"/>
    </location>
</feature>
<evidence type="ECO:0000259" key="7">
    <source>
        <dbReference type="SMART" id="SM00387"/>
    </source>
</evidence>
<gene>
    <name evidence="8" type="ORF">GM661_11135</name>
</gene>
<keyword evidence="3" id="KW-0547">Nucleotide-binding</keyword>
<evidence type="ECO:0000256" key="1">
    <source>
        <dbReference type="ARBA" id="ARBA00022527"/>
    </source>
</evidence>
<reference evidence="8" key="1">
    <citation type="submission" date="2019-12" db="EMBL/GenBank/DDBJ databases">
        <authorList>
            <person name="zhang j."/>
            <person name="sun C.M."/>
        </authorList>
    </citation>
    <scope>NUCLEOTIDE SEQUENCE</scope>
    <source>
        <strain evidence="8">NS-1</strain>
    </source>
</reference>
<dbReference type="AlphaFoldDB" id="A0A8A7KKV6"/>
<dbReference type="InterPro" id="IPR036890">
    <property type="entry name" value="HATPase_C_sf"/>
</dbReference>
<dbReference type="Pfam" id="PF13581">
    <property type="entry name" value="HATPase_c_2"/>
    <property type="match status" value="1"/>
</dbReference>
<dbReference type="GO" id="GO:0030435">
    <property type="term" value="P:sporulation resulting in formation of a cellular spore"/>
    <property type="evidence" value="ECO:0007669"/>
    <property type="project" value="UniProtKB-KW"/>
</dbReference>
<keyword evidence="2 8" id="KW-0808">Transferase</keyword>
<dbReference type="PANTHER" id="PTHR35526:SF3">
    <property type="entry name" value="ANTI-SIGMA-F FACTOR RSBW"/>
    <property type="match status" value="1"/>
</dbReference>
<dbReference type="Gene3D" id="3.30.565.10">
    <property type="entry name" value="Histidine kinase-like ATPase, C-terminal domain"/>
    <property type="match status" value="1"/>
</dbReference>
<evidence type="ECO:0000313" key="9">
    <source>
        <dbReference type="Proteomes" id="UP000665020"/>
    </source>
</evidence>
<evidence type="ECO:0000256" key="2">
    <source>
        <dbReference type="ARBA" id="ARBA00022679"/>
    </source>
</evidence>
<dbReference type="GO" id="GO:0005524">
    <property type="term" value="F:ATP binding"/>
    <property type="evidence" value="ECO:0007669"/>
    <property type="project" value="UniProtKB-KW"/>
</dbReference>
<dbReference type="Proteomes" id="UP000665020">
    <property type="component" value="Chromosome"/>
</dbReference>
<evidence type="ECO:0000313" key="8">
    <source>
        <dbReference type="EMBL" id="QTL98482.1"/>
    </source>
</evidence>
<evidence type="ECO:0000256" key="5">
    <source>
        <dbReference type="ARBA" id="ARBA00022840"/>
    </source>
</evidence>
<keyword evidence="6" id="KW-0749">Sporulation</keyword>
<protein>
    <submittedName>
        <fullName evidence="8">Anti-sigma F factor</fullName>
        <ecNumber evidence="8">2.7.11.1</ecNumber>
    </submittedName>
</protein>
<dbReference type="InterPro" id="IPR010194">
    <property type="entry name" value="Anti-sigma_F"/>
</dbReference>
<dbReference type="EMBL" id="CP046640">
    <property type="protein sequence ID" value="QTL98482.1"/>
    <property type="molecule type" value="Genomic_DNA"/>
</dbReference>
<dbReference type="SUPFAM" id="SSF55874">
    <property type="entry name" value="ATPase domain of HSP90 chaperone/DNA topoisomerase II/histidine kinase"/>
    <property type="match status" value="1"/>
</dbReference>
<keyword evidence="9" id="KW-1185">Reference proteome</keyword>
<dbReference type="PANTHER" id="PTHR35526">
    <property type="entry name" value="ANTI-SIGMA-F FACTOR RSBW-RELATED"/>
    <property type="match status" value="1"/>
</dbReference>
<dbReference type="GO" id="GO:0016989">
    <property type="term" value="F:sigma factor antagonist activity"/>
    <property type="evidence" value="ECO:0007669"/>
    <property type="project" value="InterPro"/>
</dbReference>
<keyword evidence="1" id="KW-0723">Serine/threonine-protein kinase</keyword>
<evidence type="ECO:0000256" key="4">
    <source>
        <dbReference type="ARBA" id="ARBA00022777"/>
    </source>
</evidence>
<proteinExistence type="predicted"/>
<sequence>MHNKAHLTLLGKSSNVGLARITTATFASELDFTLSELEEIKVAVSEAVTNCIIHAYPMDEGIIELDLEIEDCKLIIIIKDQGIGIKDIEAVLQPSYSTKEEHMGLGLAFIDSFMDEFKLISEIDEGTTLRMIKIPEQLKNTVE</sequence>
<dbReference type="KEGG" id="ifn:GM661_11135"/>
<organism evidence="8 9">
    <name type="scientific">Iocasia fonsfrigidae</name>
    <dbReference type="NCBI Taxonomy" id="2682810"/>
    <lineage>
        <taxon>Bacteria</taxon>
        <taxon>Bacillati</taxon>
        <taxon>Bacillota</taxon>
        <taxon>Clostridia</taxon>
        <taxon>Halanaerobiales</taxon>
        <taxon>Halanaerobiaceae</taxon>
        <taxon>Iocasia</taxon>
    </lineage>
</organism>
<name>A0A8A7KKV6_9FIRM</name>
<dbReference type="InterPro" id="IPR050267">
    <property type="entry name" value="Anti-sigma-factor_SerPK"/>
</dbReference>
<evidence type="ECO:0000256" key="6">
    <source>
        <dbReference type="ARBA" id="ARBA00022969"/>
    </source>
</evidence>
<keyword evidence="4" id="KW-0418">Kinase</keyword>
<keyword evidence="5" id="KW-0067">ATP-binding</keyword>
<dbReference type="GO" id="GO:0004674">
    <property type="term" value="F:protein serine/threonine kinase activity"/>
    <property type="evidence" value="ECO:0007669"/>
    <property type="project" value="UniProtKB-KW"/>
</dbReference>
<accession>A0A8A7KKV6</accession>
<dbReference type="RefSeq" id="WP_230866902.1">
    <property type="nucleotide sequence ID" value="NZ_CP046640.1"/>
</dbReference>
<dbReference type="InterPro" id="IPR003594">
    <property type="entry name" value="HATPase_dom"/>
</dbReference>
<dbReference type="SMART" id="SM00387">
    <property type="entry name" value="HATPase_c"/>
    <property type="match status" value="1"/>
</dbReference>
<dbReference type="GO" id="GO:0042174">
    <property type="term" value="P:negative regulation of sporulation resulting in formation of a cellular spore"/>
    <property type="evidence" value="ECO:0007669"/>
    <property type="project" value="InterPro"/>
</dbReference>
<dbReference type="EC" id="2.7.11.1" evidence="8"/>
<evidence type="ECO:0000256" key="3">
    <source>
        <dbReference type="ARBA" id="ARBA00022741"/>
    </source>
</evidence>